<organism evidence="2 3">
    <name type="scientific">Rhizobium tumorigenes</name>
    <dbReference type="NCBI Taxonomy" id="2041385"/>
    <lineage>
        <taxon>Bacteria</taxon>
        <taxon>Pseudomonadati</taxon>
        <taxon>Pseudomonadota</taxon>
        <taxon>Alphaproteobacteria</taxon>
        <taxon>Hyphomicrobiales</taxon>
        <taxon>Rhizobiaceae</taxon>
        <taxon>Rhizobium/Agrobacterium group</taxon>
        <taxon>Rhizobium</taxon>
    </lineage>
</organism>
<protein>
    <submittedName>
        <fullName evidence="2">YMGG-like glycine zipper-containing protein</fullName>
    </submittedName>
</protein>
<accession>A0AAF1KF00</accession>
<dbReference type="PROSITE" id="PS51257">
    <property type="entry name" value="PROKAR_LIPOPROTEIN"/>
    <property type="match status" value="1"/>
</dbReference>
<reference evidence="2 3" key="1">
    <citation type="journal article" date="2018" name="Sci. Rep.">
        <title>Rhizobium tumorigenes sp. nov., a novel plant tumorigenic bacterium isolated from cane gall tumors on thornless blackberry.</title>
        <authorList>
            <person name="Kuzmanovi N."/>
            <person name="Smalla K."/>
            <person name="Gronow S."/>
            <person name="PuBawska J."/>
        </authorList>
    </citation>
    <scope>NUCLEOTIDE SEQUENCE [LARGE SCALE GENOMIC DNA]</scope>
    <source>
        <strain evidence="2 3">1078</strain>
    </source>
</reference>
<evidence type="ECO:0000313" key="3">
    <source>
        <dbReference type="Proteomes" id="UP000249499"/>
    </source>
</evidence>
<reference evidence="3" key="2">
    <citation type="journal article" date="2023" name="MicrobiologyOpen">
        <title>Genomics of the tumorigenes clade of the family Rhizobiaceae and description of Rhizobium rhododendri sp. nov.</title>
        <authorList>
            <person name="Kuzmanovic N."/>
            <person name="diCenzo G.C."/>
            <person name="Bunk B."/>
            <person name="Sproeer C."/>
            <person name="Fruehling A."/>
            <person name="Neumann-Schaal M."/>
            <person name="Overmann J."/>
            <person name="Smalla K."/>
        </authorList>
    </citation>
    <scope>NUCLEOTIDE SEQUENCE [LARGE SCALE GENOMIC DNA]</scope>
    <source>
        <strain evidence="3">1078</strain>
    </source>
</reference>
<dbReference type="AlphaFoldDB" id="A0AAF1KF00"/>
<proteinExistence type="predicted"/>
<dbReference type="EMBL" id="CP117255">
    <property type="protein sequence ID" value="WFR94938.1"/>
    <property type="molecule type" value="Genomic_DNA"/>
</dbReference>
<evidence type="ECO:0000259" key="1">
    <source>
        <dbReference type="Pfam" id="PF13441"/>
    </source>
</evidence>
<feature type="domain" description="YMGG-like Gly-zipper" evidence="1">
    <location>
        <begin position="20"/>
        <end position="61"/>
    </location>
</feature>
<gene>
    <name evidence="2" type="ORF">PR017_14170</name>
</gene>
<dbReference type="Proteomes" id="UP000249499">
    <property type="component" value="Chromosome"/>
</dbReference>
<keyword evidence="3" id="KW-1185">Reference proteome</keyword>
<sequence>MKKVLAFVLIGLSIASCTPTEQGAGIGAASGALIGGAVTGNFRGAAVGGAIGGLTGAAIGSVAEQPGQCYYRDRYGRRYIDDCPRGGYRNDGY</sequence>
<dbReference type="KEGG" id="rtu:PR017_14170"/>
<evidence type="ECO:0000313" key="2">
    <source>
        <dbReference type="EMBL" id="WFR94938.1"/>
    </source>
</evidence>
<dbReference type="RefSeq" id="WP_111219818.1">
    <property type="nucleotide sequence ID" value="NZ_CP117255.1"/>
</dbReference>
<name>A0AAF1KF00_9HYPH</name>
<dbReference type="InterPro" id="IPR027367">
    <property type="entry name" value="Gly-zipper_YMGG"/>
</dbReference>
<dbReference type="Pfam" id="PF13441">
    <property type="entry name" value="Gly-zipper_YMGG"/>
    <property type="match status" value="1"/>
</dbReference>